<name>A0A7L4UMD4_BALHA</name>
<evidence type="ECO:0000313" key="2">
    <source>
        <dbReference type="Proteomes" id="UP000251835"/>
    </source>
</evidence>
<accession>A0A7L4UMD4</accession>
<proteinExistence type="predicted"/>
<protein>
    <submittedName>
        <fullName evidence="1">Uncharacterized protein</fullName>
    </submittedName>
</protein>
<dbReference type="EMBL" id="QENZ01000006">
    <property type="protein sequence ID" value="PVX49386.1"/>
    <property type="molecule type" value="Genomic_DNA"/>
</dbReference>
<dbReference type="Proteomes" id="UP000251835">
    <property type="component" value="Unassembled WGS sequence"/>
</dbReference>
<organism evidence="1 2">
    <name type="scientific">Balneicella halophila</name>
    <dbReference type="NCBI Taxonomy" id="1537566"/>
    <lineage>
        <taxon>Bacteria</taxon>
        <taxon>Pseudomonadati</taxon>
        <taxon>Bacteroidota</taxon>
        <taxon>Bacteroidia</taxon>
        <taxon>Bacteroidales</taxon>
        <taxon>Balneicellaceae</taxon>
        <taxon>Balneicella</taxon>
    </lineage>
</organism>
<reference evidence="1 2" key="1">
    <citation type="submission" date="2018-05" db="EMBL/GenBank/DDBJ databases">
        <title>Genomic Encyclopedia of Type Strains, Phase IV (KMG-IV): sequencing the most valuable type-strain genomes for metagenomic binning, comparative biology and taxonomic classification.</title>
        <authorList>
            <person name="Goeker M."/>
        </authorList>
    </citation>
    <scope>NUCLEOTIDE SEQUENCE [LARGE SCALE GENOMIC DNA]</scope>
    <source>
        <strain evidence="1 2">DSM 28579</strain>
    </source>
</reference>
<sequence>MKDILTKDLAEKGDILLRELAKKENLDKKEVYEIIGNQDRANTLCVELSNLGLID</sequence>
<dbReference type="RefSeq" id="WP_165806888.1">
    <property type="nucleotide sequence ID" value="NZ_QENZ01000006.1"/>
</dbReference>
<dbReference type="AlphaFoldDB" id="A0A7L4UMD4"/>
<comment type="caution">
    <text evidence="1">The sequence shown here is derived from an EMBL/GenBank/DDBJ whole genome shotgun (WGS) entry which is preliminary data.</text>
</comment>
<keyword evidence="2" id="KW-1185">Reference proteome</keyword>
<evidence type="ECO:0000313" key="1">
    <source>
        <dbReference type="EMBL" id="PVX49386.1"/>
    </source>
</evidence>
<gene>
    <name evidence="1" type="ORF">C7377_1802</name>
</gene>